<feature type="transmembrane region" description="Helical" evidence="2">
    <location>
        <begin position="87"/>
        <end position="108"/>
    </location>
</feature>
<keyword evidence="2" id="KW-0812">Transmembrane</keyword>
<feature type="compositionally biased region" description="Basic and acidic residues" evidence="1">
    <location>
        <begin position="1"/>
        <end position="11"/>
    </location>
</feature>
<dbReference type="Proteomes" id="UP000288805">
    <property type="component" value="Unassembled WGS sequence"/>
</dbReference>
<reference evidence="3 4" key="1">
    <citation type="journal article" date="2018" name="PLoS Genet.">
        <title>Population sequencing reveals clonal diversity and ancestral inbreeding in the grapevine cultivar Chardonnay.</title>
        <authorList>
            <person name="Roach M.J."/>
            <person name="Johnson D.L."/>
            <person name="Bohlmann J."/>
            <person name="van Vuuren H.J."/>
            <person name="Jones S.J."/>
            <person name="Pretorius I.S."/>
            <person name="Schmidt S.A."/>
            <person name="Borneman A.R."/>
        </authorList>
    </citation>
    <scope>NUCLEOTIDE SEQUENCE [LARGE SCALE GENOMIC DNA]</scope>
    <source>
        <strain evidence="4">cv. Chardonnay</strain>
        <tissue evidence="3">Leaf</tissue>
    </source>
</reference>
<feature type="compositionally biased region" description="Low complexity" evidence="1">
    <location>
        <begin position="14"/>
        <end position="23"/>
    </location>
</feature>
<evidence type="ECO:0000256" key="2">
    <source>
        <dbReference type="SAM" id="Phobius"/>
    </source>
</evidence>
<name>A0A438FCZ4_VITVI</name>
<sequence>MYVEARTKAHFDSPTTPKTTRPTTTPPHPQATPPTLSPTCPLSLIVCDDDLGVDLSRWEFGQEFSYDIKAFSTYEPTAHSMRLLDRYYFLALMTFLPYFYVASVREFFSILKNWRWGYRELRFSIRG</sequence>
<accession>A0A438FCZ4</accession>
<keyword evidence="2" id="KW-0472">Membrane</keyword>
<organism evidence="3 4">
    <name type="scientific">Vitis vinifera</name>
    <name type="common">Grape</name>
    <dbReference type="NCBI Taxonomy" id="29760"/>
    <lineage>
        <taxon>Eukaryota</taxon>
        <taxon>Viridiplantae</taxon>
        <taxon>Streptophyta</taxon>
        <taxon>Embryophyta</taxon>
        <taxon>Tracheophyta</taxon>
        <taxon>Spermatophyta</taxon>
        <taxon>Magnoliopsida</taxon>
        <taxon>eudicotyledons</taxon>
        <taxon>Gunneridae</taxon>
        <taxon>Pentapetalae</taxon>
        <taxon>rosids</taxon>
        <taxon>Vitales</taxon>
        <taxon>Vitaceae</taxon>
        <taxon>Viteae</taxon>
        <taxon>Vitis</taxon>
    </lineage>
</organism>
<dbReference type="EMBL" id="QGNW01001011">
    <property type="protein sequence ID" value="RVW57855.1"/>
    <property type="molecule type" value="Genomic_DNA"/>
</dbReference>
<evidence type="ECO:0000313" key="4">
    <source>
        <dbReference type="Proteomes" id="UP000288805"/>
    </source>
</evidence>
<gene>
    <name evidence="3" type="ORF">CK203_115851</name>
</gene>
<feature type="region of interest" description="Disordered" evidence="1">
    <location>
        <begin position="1"/>
        <end position="37"/>
    </location>
</feature>
<proteinExistence type="predicted"/>
<dbReference type="AlphaFoldDB" id="A0A438FCZ4"/>
<comment type="caution">
    <text evidence="3">The sequence shown here is derived from an EMBL/GenBank/DDBJ whole genome shotgun (WGS) entry which is preliminary data.</text>
</comment>
<keyword evidence="2" id="KW-1133">Transmembrane helix</keyword>
<feature type="compositionally biased region" description="Pro residues" evidence="1">
    <location>
        <begin position="24"/>
        <end position="36"/>
    </location>
</feature>
<evidence type="ECO:0000256" key="1">
    <source>
        <dbReference type="SAM" id="MobiDB-lite"/>
    </source>
</evidence>
<protein>
    <submittedName>
        <fullName evidence="3">Uncharacterized protein</fullName>
    </submittedName>
</protein>
<evidence type="ECO:0000313" key="3">
    <source>
        <dbReference type="EMBL" id="RVW57855.1"/>
    </source>
</evidence>